<evidence type="ECO:0000259" key="1">
    <source>
        <dbReference type="Pfam" id="PF04965"/>
    </source>
</evidence>
<dbReference type="OrthoDB" id="9802846at2"/>
<organism evidence="2 3">
    <name type="scientific">Sphingomonas oligophenolica</name>
    <dbReference type="NCBI Taxonomy" id="301154"/>
    <lineage>
        <taxon>Bacteria</taxon>
        <taxon>Pseudomonadati</taxon>
        <taxon>Pseudomonadota</taxon>
        <taxon>Alphaproteobacteria</taxon>
        <taxon>Sphingomonadales</taxon>
        <taxon>Sphingomonadaceae</taxon>
        <taxon>Sphingomonas</taxon>
    </lineage>
</organism>
<dbReference type="InterPro" id="IPR007048">
    <property type="entry name" value="IraD/Gp25-like"/>
</dbReference>
<dbReference type="EMBL" id="RCZK01000002">
    <property type="protein sequence ID" value="TPG14373.1"/>
    <property type="molecule type" value="Genomic_DNA"/>
</dbReference>
<comment type="caution">
    <text evidence="2">The sequence shown here is derived from an EMBL/GenBank/DDBJ whole genome shotgun (WGS) entry which is preliminary data.</text>
</comment>
<name>A0A502CNG8_9SPHN</name>
<dbReference type="Gene3D" id="3.10.450.40">
    <property type="match status" value="1"/>
</dbReference>
<evidence type="ECO:0000313" key="3">
    <source>
        <dbReference type="Proteomes" id="UP000318413"/>
    </source>
</evidence>
<gene>
    <name evidence="2" type="ORF">EAH84_03430</name>
</gene>
<dbReference type="RefSeq" id="WP_140867727.1">
    <property type="nucleotide sequence ID" value="NZ_RCZK01000002.1"/>
</dbReference>
<reference evidence="2 3" key="1">
    <citation type="journal article" date="2019" name="Environ. Microbiol.">
        <title>Species interactions and distinct microbial communities in high Arctic permafrost affected cryosols are associated with the CH4 and CO2 gas fluxes.</title>
        <authorList>
            <person name="Altshuler I."/>
            <person name="Hamel J."/>
            <person name="Turney S."/>
            <person name="Magnuson E."/>
            <person name="Levesque R."/>
            <person name="Greer C."/>
            <person name="Whyte L.G."/>
        </authorList>
    </citation>
    <scope>NUCLEOTIDE SEQUENCE [LARGE SCALE GENOMIC DNA]</scope>
    <source>
        <strain evidence="2 3">S5.1</strain>
    </source>
</reference>
<dbReference type="Proteomes" id="UP000318413">
    <property type="component" value="Unassembled WGS sequence"/>
</dbReference>
<keyword evidence="3" id="KW-1185">Reference proteome</keyword>
<evidence type="ECO:0000313" key="2">
    <source>
        <dbReference type="EMBL" id="TPG14373.1"/>
    </source>
</evidence>
<dbReference type="Pfam" id="PF04965">
    <property type="entry name" value="GPW_gp25"/>
    <property type="match status" value="1"/>
</dbReference>
<accession>A0A502CNG8</accession>
<feature type="domain" description="IraD/Gp25-like" evidence="1">
    <location>
        <begin position="14"/>
        <end position="97"/>
    </location>
</feature>
<proteinExistence type="predicted"/>
<sequence length="124" mass="13137">MIGMSAVTGKPLSGDAHLAQSLTDLFATRIGSRVCRRDYGSLLPDLIDQAMNAAGRLRLFAATAIAIARWEPRIELTQVGLESGDAVGSYHLTITGRRTDRPASLTGATTALTTLAIPLRFSAP</sequence>
<dbReference type="AlphaFoldDB" id="A0A502CNG8"/>
<protein>
    <recommendedName>
        <fullName evidence="1">IraD/Gp25-like domain-containing protein</fullName>
    </recommendedName>
</protein>
<dbReference type="SUPFAM" id="SSF160719">
    <property type="entry name" value="gpW/gp25-like"/>
    <property type="match status" value="1"/>
</dbReference>